<evidence type="ECO:0008006" key="5">
    <source>
        <dbReference type="Google" id="ProtNLM"/>
    </source>
</evidence>
<protein>
    <recommendedName>
        <fullName evidence="5">DUF3450 domain-containing protein</fullName>
    </recommendedName>
</protein>
<sequence length="216" mass="25098">MHIKRWTIPAIIVAVMLTVFLAQNKKIESLRSQLKETNLELEEKTDKIGSIESEMEAKKKELLKLTYNLDLERKSYEEQNKVLNEAIQRSDSIVHANVSQLFGDGGPVIDRSIPSDISTIIIELFEAMQKNDAVKFAELDKRNVLTSFYNQRDRVEKILWIQNDPDDRAEAVKEWLDIKSEVQLLRVLYFMKDGTIIDPNYAMARENGKWIIIKED</sequence>
<gene>
    <name evidence="3" type="ORF">MU1_23560</name>
</gene>
<keyword evidence="2" id="KW-0812">Transmembrane</keyword>
<feature type="coiled-coil region" evidence="1">
    <location>
        <begin position="20"/>
        <end position="61"/>
    </location>
</feature>
<keyword evidence="1" id="KW-0175">Coiled coil</keyword>
<feature type="transmembrane region" description="Helical" evidence="2">
    <location>
        <begin position="6"/>
        <end position="22"/>
    </location>
</feature>
<keyword evidence="2" id="KW-1133">Transmembrane helix</keyword>
<comment type="caution">
    <text evidence="3">The sequence shown here is derived from an EMBL/GenBank/DDBJ whole genome shotgun (WGS) entry which is preliminary data.</text>
</comment>
<keyword evidence="2" id="KW-0472">Membrane</keyword>
<dbReference type="EMBL" id="BSSQ01000010">
    <property type="protein sequence ID" value="GLX68011.1"/>
    <property type="molecule type" value="Genomic_DNA"/>
</dbReference>
<evidence type="ECO:0000256" key="1">
    <source>
        <dbReference type="SAM" id="Coils"/>
    </source>
</evidence>
<proteinExistence type="predicted"/>
<evidence type="ECO:0000256" key="2">
    <source>
        <dbReference type="SAM" id="Phobius"/>
    </source>
</evidence>
<evidence type="ECO:0000313" key="3">
    <source>
        <dbReference type="EMBL" id="GLX68011.1"/>
    </source>
</evidence>
<keyword evidence="4" id="KW-1185">Reference proteome</keyword>
<evidence type="ECO:0000313" key="4">
    <source>
        <dbReference type="Proteomes" id="UP001157114"/>
    </source>
</evidence>
<dbReference type="Proteomes" id="UP001157114">
    <property type="component" value="Unassembled WGS sequence"/>
</dbReference>
<organism evidence="3 4">
    <name type="scientific">Paenibacillus glycanilyticus</name>
    <dbReference type="NCBI Taxonomy" id="126569"/>
    <lineage>
        <taxon>Bacteria</taxon>
        <taxon>Bacillati</taxon>
        <taxon>Bacillota</taxon>
        <taxon>Bacilli</taxon>
        <taxon>Bacillales</taxon>
        <taxon>Paenibacillaceae</taxon>
        <taxon>Paenibacillus</taxon>
    </lineage>
</organism>
<reference evidence="3 4" key="1">
    <citation type="submission" date="2023-03" db="EMBL/GenBank/DDBJ databases">
        <title>Draft genome sequence of the bacteria which degrade cell wall of Tricholomamatutake.</title>
        <authorList>
            <person name="Konishi Y."/>
            <person name="Fukuta Y."/>
            <person name="Shirasaka N."/>
        </authorList>
    </citation>
    <scope>NUCLEOTIDE SEQUENCE [LARGE SCALE GENOMIC DNA]</scope>
    <source>
        <strain evidence="4">mu1</strain>
    </source>
</reference>
<accession>A0ABQ6GAM0</accession>
<dbReference type="RefSeq" id="WP_284238764.1">
    <property type="nucleotide sequence ID" value="NZ_BSSQ01000010.1"/>
</dbReference>
<name>A0ABQ6GAM0_9BACL</name>